<keyword evidence="3" id="KW-1185">Reference proteome</keyword>
<dbReference type="PANTHER" id="PTHR13360">
    <property type="entry name" value="ACTIVATING SIGNAL COINTEGRATOR 1 COMPLEX SUBUNIT 1"/>
    <property type="match status" value="1"/>
</dbReference>
<name>A0A1B0CCN8_LUTLO</name>
<organism evidence="2 3">
    <name type="scientific">Lutzomyia longipalpis</name>
    <name type="common">Sand fly</name>
    <dbReference type="NCBI Taxonomy" id="7200"/>
    <lineage>
        <taxon>Eukaryota</taxon>
        <taxon>Metazoa</taxon>
        <taxon>Ecdysozoa</taxon>
        <taxon>Arthropoda</taxon>
        <taxon>Hexapoda</taxon>
        <taxon>Insecta</taxon>
        <taxon>Pterygota</taxon>
        <taxon>Neoptera</taxon>
        <taxon>Endopterygota</taxon>
        <taxon>Diptera</taxon>
        <taxon>Nematocera</taxon>
        <taxon>Psychodoidea</taxon>
        <taxon>Psychodidae</taxon>
        <taxon>Lutzomyia</taxon>
        <taxon>Lutzomyia</taxon>
    </lineage>
</organism>
<dbReference type="Proteomes" id="UP000092461">
    <property type="component" value="Unassembled WGS sequence"/>
</dbReference>
<evidence type="ECO:0000313" key="2">
    <source>
        <dbReference type="EnsemblMetazoa" id="LLOJ002106-PA"/>
    </source>
</evidence>
<reference evidence="2" key="1">
    <citation type="submission" date="2020-05" db="UniProtKB">
        <authorList>
            <consortium name="EnsemblMetazoa"/>
        </authorList>
    </citation>
    <scope>IDENTIFICATION</scope>
    <source>
        <strain evidence="2">Jacobina</strain>
    </source>
</reference>
<dbReference type="Gene3D" id="3.90.1140.10">
    <property type="entry name" value="Cyclic phosphodiesterase"/>
    <property type="match status" value="1"/>
</dbReference>
<dbReference type="GO" id="GO:0006355">
    <property type="term" value="P:regulation of DNA-templated transcription"/>
    <property type="evidence" value="ECO:0007669"/>
    <property type="project" value="TreeGrafter"/>
</dbReference>
<proteinExistence type="predicted"/>
<evidence type="ECO:0000259" key="1">
    <source>
        <dbReference type="Pfam" id="PF10469"/>
    </source>
</evidence>
<dbReference type="Pfam" id="PF10469">
    <property type="entry name" value="AKAP7_NLS"/>
    <property type="match status" value="1"/>
</dbReference>
<dbReference type="VEuPathDB" id="VectorBase:LLONM1_002584"/>
<dbReference type="GO" id="GO:0005634">
    <property type="term" value="C:nucleus"/>
    <property type="evidence" value="ECO:0007669"/>
    <property type="project" value="TreeGrafter"/>
</dbReference>
<dbReference type="InterPro" id="IPR019510">
    <property type="entry name" value="AKAP7-like_phosphoesterase"/>
</dbReference>
<protein>
    <recommendedName>
        <fullName evidence="1">A-kinase anchor protein 7-like phosphoesterase domain-containing protein</fullName>
    </recommendedName>
</protein>
<sequence length="233" mass="26582">MTTEALFRNLYVGGSDGNKCTHFISIPFRDEGLKKSFDAFRADLLENSGKYHLDREIVQKTAKLHKTIINLNLSEKEDVELVKKVLQEEKEALKKILDGDDATGKPRKKHVIIKGLKYPRNMMRTHSLYANISSPTIDKIMDHLLKALQRSKVKVLTDARSLPTINQIVVISDNLLTSETKVPSKDYTFNPGPIMSAYKAYNFGEFDITEIHLSRRSKYGPDGFYEAEDILEF</sequence>
<evidence type="ECO:0000313" key="3">
    <source>
        <dbReference type="Proteomes" id="UP000092461"/>
    </source>
</evidence>
<dbReference type="InterPro" id="IPR009210">
    <property type="entry name" value="ASCC1"/>
</dbReference>
<dbReference type="AlphaFoldDB" id="A0A1B0CCN8"/>
<dbReference type="GO" id="GO:0006307">
    <property type="term" value="P:DNA alkylation repair"/>
    <property type="evidence" value="ECO:0007669"/>
    <property type="project" value="InterPro"/>
</dbReference>
<dbReference type="EnsemblMetazoa" id="LLOJ002106-RA">
    <property type="protein sequence ID" value="LLOJ002106-PA"/>
    <property type="gene ID" value="LLOJ002106"/>
</dbReference>
<dbReference type="VEuPathDB" id="VectorBase:LLOJ002106"/>
<accession>A0A1B0CCN8</accession>
<dbReference type="EMBL" id="AJWK01006930">
    <property type="status" value="NOT_ANNOTATED_CDS"/>
    <property type="molecule type" value="Genomic_DNA"/>
</dbReference>
<dbReference type="PANTHER" id="PTHR13360:SF1">
    <property type="entry name" value="ACTIVATING SIGNAL COINTEGRATOR 1 COMPLEX SUBUNIT 1"/>
    <property type="match status" value="1"/>
</dbReference>
<feature type="domain" description="A-kinase anchor protein 7-like phosphoesterase" evidence="1">
    <location>
        <begin position="21"/>
        <end position="231"/>
    </location>
</feature>